<reference evidence="4 5" key="1">
    <citation type="submission" date="2018-06" db="EMBL/GenBank/DDBJ databases">
        <title>Extensive metabolic versatility and redundancy in microbially diverse, dynamic hydrothermal sediments.</title>
        <authorList>
            <person name="Dombrowski N."/>
            <person name="Teske A."/>
            <person name="Baker B.J."/>
        </authorList>
    </citation>
    <scope>NUCLEOTIDE SEQUENCE [LARGE SCALE GENOMIC DNA]</scope>
    <source>
        <strain evidence="4">B66_G16</strain>
    </source>
</reference>
<evidence type="ECO:0000259" key="3">
    <source>
        <dbReference type="Pfam" id="PF13439"/>
    </source>
</evidence>
<dbReference type="Pfam" id="PF00534">
    <property type="entry name" value="Glycos_transf_1"/>
    <property type="match status" value="1"/>
</dbReference>
<dbReference type="AlphaFoldDB" id="A0A497ESP0"/>
<evidence type="ECO:0000313" key="5">
    <source>
        <dbReference type="Proteomes" id="UP000278475"/>
    </source>
</evidence>
<dbReference type="Gene3D" id="3.40.50.2000">
    <property type="entry name" value="Glycogen Phosphorylase B"/>
    <property type="match status" value="2"/>
</dbReference>
<dbReference type="FunFam" id="3.40.50.2000:FF:000119">
    <property type="entry name" value="Glycosyl transferase group 1"/>
    <property type="match status" value="1"/>
</dbReference>
<dbReference type="CDD" id="cd03809">
    <property type="entry name" value="GT4_MtfB-like"/>
    <property type="match status" value="1"/>
</dbReference>
<organism evidence="4 5">
    <name type="scientific">Thermoproteota archaeon</name>
    <dbReference type="NCBI Taxonomy" id="2056631"/>
    <lineage>
        <taxon>Archaea</taxon>
        <taxon>Thermoproteota</taxon>
    </lineage>
</organism>
<dbReference type="PANTHER" id="PTHR46401:SF2">
    <property type="entry name" value="GLYCOSYLTRANSFERASE WBBK-RELATED"/>
    <property type="match status" value="1"/>
</dbReference>
<dbReference type="InterPro" id="IPR028098">
    <property type="entry name" value="Glyco_trans_4-like_N"/>
</dbReference>
<evidence type="ECO:0008006" key="6">
    <source>
        <dbReference type="Google" id="ProtNLM"/>
    </source>
</evidence>
<dbReference type="Pfam" id="PF13439">
    <property type="entry name" value="Glyco_transf_4"/>
    <property type="match status" value="1"/>
</dbReference>
<dbReference type="InterPro" id="IPR001296">
    <property type="entry name" value="Glyco_trans_1"/>
</dbReference>
<keyword evidence="1" id="KW-0808">Transferase</keyword>
<dbReference type="EMBL" id="QMQV01000014">
    <property type="protein sequence ID" value="RLE50052.1"/>
    <property type="molecule type" value="Genomic_DNA"/>
</dbReference>
<proteinExistence type="predicted"/>
<sequence length="390" mass="44244">MGEKLTLDVRQQSSLRQALLAEERRLPITLIVTLGGGSMDMYSRYLAEHLDVNKVYTNIYQRSAELFNVSLISKASIWSLLEDVSFAKALEQAEGILHLPNHHMGRYGLFIKKPFIITVHDLIRFFDMRGGDVLIHRPNLRDRVYLHMDYAGVRKAVKIIAVSNTTKKDLMNYLKLPSEKIAVVYEGVDHDTFKPVKRRLIDEPYILYVGSEHPRKNLTRILAAFKKVKQDPRFKDLKLVKVGEAGGREADFRSMTLKAIERLKLKDDVIFVGKVAKEDLPAYYSHAECFVMPSLYEGFGLPLLEAMACGCPVITSNISAPPEVTADAALHVNPRCVEDIASAIISVLSNDELRCELKIKGLKRAKEFSWEKTAKETFKVYKEVVEQLGF</sequence>
<dbReference type="Proteomes" id="UP000278475">
    <property type="component" value="Unassembled WGS sequence"/>
</dbReference>
<feature type="domain" description="Glycosyl transferase family 1" evidence="2">
    <location>
        <begin position="201"/>
        <end position="361"/>
    </location>
</feature>
<evidence type="ECO:0000259" key="2">
    <source>
        <dbReference type="Pfam" id="PF00534"/>
    </source>
</evidence>
<evidence type="ECO:0000313" key="4">
    <source>
        <dbReference type="EMBL" id="RLE50052.1"/>
    </source>
</evidence>
<dbReference type="SUPFAM" id="SSF53756">
    <property type="entry name" value="UDP-Glycosyltransferase/glycogen phosphorylase"/>
    <property type="match status" value="1"/>
</dbReference>
<gene>
    <name evidence="4" type="ORF">DRJ31_02660</name>
</gene>
<name>A0A497ESP0_9CREN</name>
<feature type="domain" description="Glycosyltransferase subfamily 4-like N-terminal" evidence="3">
    <location>
        <begin position="98"/>
        <end position="191"/>
    </location>
</feature>
<dbReference type="GO" id="GO:0016757">
    <property type="term" value="F:glycosyltransferase activity"/>
    <property type="evidence" value="ECO:0007669"/>
    <property type="project" value="InterPro"/>
</dbReference>
<evidence type="ECO:0000256" key="1">
    <source>
        <dbReference type="ARBA" id="ARBA00022679"/>
    </source>
</evidence>
<accession>A0A497ESP0</accession>
<dbReference type="PANTHER" id="PTHR46401">
    <property type="entry name" value="GLYCOSYLTRANSFERASE WBBK-RELATED"/>
    <property type="match status" value="1"/>
</dbReference>
<protein>
    <recommendedName>
        <fullName evidence="6">Glycosyltransferase family 1 protein</fullName>
    </recommendedName>
</protein>
<comment type="caution">
    <text evidence="4">The sequence shown here is derived from an EMBL/GenBank/DDBJ whole genome shotgun (WGS) entry which is preliminary data.</text>
</comment>